<protein>
    <submittedName>
        <fullName evidence="3">Uncharacterized protein</fullName>
    </submittedName>
</protein>
<feature type="transmembrane region" description="Helical" evidence="2">
    <location>
        <begin position="378"/>
        <end position="396"/>
    </location>
</feature>
<keyword evidence="2" id="KW-0812">Transmembrane</keyword>
<feature type="transmembrane region" description="Helical" evidence="2">
    <location>
        <begin position="486"/>
        <end position="503"/>
    </location>
</feature>
<reference evidence="3" key="1">
    <citation type="submission" date="2021-02" db="EMBL/GenBank/DDBJ databases">
        <authorList>
            <person name="Dougan E. K."/>
            <person name="Rhodes N."/>
            <person name="Thang M."/>
            <person name="Chan C."/>
        </authorList>
    </citation>
    <scope>NUCLEOTIDE SEQUENCE</scope>
</reference>
<feature type="transmembrane region" description="Helical" evidence="2">
    <location>
        <begin position="262"/>
        <end position="287"/>
    </location>
</feature>
<accession>A0A812QJK1</accession>
<keyword evidence="4" id="KW-1185">Reference proteome</keyword>
<feature type="transmembrane region" description="Helical" evidence="2">
    <location>
        <begin position="91"/>
        <end position="116"/>
    </location>
</feature>
<name>A0A812QJK1_9DINO</name>
<gene>
    <name evidence="3" type="ORF">SNAT2548_LOCUS21016</name>
</gene>
<evidence type="ECO:0000256" key="1">
    <source>
        <dbReference type="SAM" id="MobiDB-lite"/>
    </source>
</evidence>
<evidence type="ECO:0000313" key="3">
    <source>
        <dbReference type="EMBL" id="CAE7385259.1"/>
    </source>
</evidence>
<feature type="transmembrane region" description="Helical" evidence="2">
    <location>
        <begin position="416"/>
        <end position="436"/>
    </location>
</feature>
<dbReference type="OrthoDB" id="10510591at2759"/>
<keyword evidence="2" id="KW-1133">Transmembrane helix</keyword>
<feature type="transmembrane region" description="Helical" evidence="2">
    <location>
        <begin position="122"/>
        <end position="142"/>
    </location>
</feature>
<proteinExistence type="predicted"/>
<comment type="caution">
    <text evidence="3">The sequence shown here is derived from an EMBL/GenBank/DDBJ whole genome shotgun (WGS) entry which is preliminary data.</text>
</comment>
<sequence>MVPWRPEPTPQREVEPIQGPARRVSQTSLASDLPPDMLRGISLDLCLQQWGKHFQRDSDADDFSLSHQTDSIDFFLSHDWATSRWSKTLALLLHFNGVPAALAAAVVNALTCNLLLAGRLPGGWQTASAATYLTFLGVFCFWQRVRSLVPKLRTVVFLDRLCIAQHDPELKQQGIRGLAGFLSKSQNLIILWTPRTFTRLWCTFELARFLKPDDGDSNRPVQIVPVAMPALVMLTCLANTSFWTLFHIFLTIEETGNFGIKGFPIMLFAAGVLGPFMFTFLVTQIYYGTQHLLEMAELEGQMRGFSIRESQCACCGFDHVHPSTGEPILCDRSLVFQTLRRWYSDIEEQDYLDRFDALVREQLRVFVLEKLGSGAPPLRLVMAMATISPLGLLPQYLHMAIHRLRAHSGHGHDWKLWQWVVMYLQVPAISLFFFWLASATLSISATLATRMSMRKAVAVVFVLDLFLLLCFWLPLSVASFPKKPRMIPIAAAMFAVLVTLYAWRYRRVLRKLVSHGE</sequence>
<evidence type="ECO:0000313" key="4">
    <source>
        <dbReference type="Proteomes" id="UP000604046"/>
    </source>
</evidence>
<feature type="region of interest" description="Disordered" evidence="1">
    <location>
        <begin position="1"/>
        <end position="31"/>
    </location>
</feature>
<keyword evidence="2" id="KW-0472">Membrane</keyword>
<dbReference type="EMBL" id="CAJNDS010002233">
    <property type="protein sequence ID" value="CAE7385259.1"/>
    <property type="molecule type" value="Genomic_DNA"/>
</dbReference>
<dbReference type="AlphaFoldDB" id="A0A812QJK1"/>
<feature type="transmembrane region" description="Helical" evidence="2">
    <location>
        <begin position="226"/>
        <end position="250"/>
    </location>
</feature>
<organism evidence="3 4">
    <name type="scientific">Symbiodinium natans</name>
    <dbReference type="NCBI Taxonomy" id="878477"/>
    <lineage>
        <taxon>Eukaryota</taxon>
        <taxon>Sar</taxon>
        <taxon>Alveolata</taxon>
        <taxon>Dinophyceae</taxon>
        <taxon>Suessiales</taxon>
        <taxon>Symbiodiniaceae</taxon>
        <taxon>Symbiodinium</taxon>
    </lineage>
</organism>
<dbReference type="Proteomes" id="UP000604046">
    <property type="component" value="Unassembled WGS sequence"/>
</dbReference>
<evidence type="ECO:0000256" key="2">
    <source>
        <dbReference type="SAM" id="Phobius"/>
    </source>
</evidence>
<feature type="transmembrane region" description="Helical" evidence="2">
    <location>
        <begin position="456"/>
        <end position="474"/>
    </location>
</feature>